<evidence type="ECO:0000313" key="7">
    <source>
        <dbReference type="EMBL" id="RMI47443.1"/>
    </source>
</evidence>
<dbReference type="GO" id="GO:0051537">
    <property type="term" value="F:2 iron, 2 sulfur cluster binding"/>
    <property type="evidence" value="ECO:0007669"/>
    <property type="project" value="UniProtKB-KW"/>
</dbReference>
<dbReference type="GO" id="GO:0046872">
    <property type="term" value="F:metal ion binding"/>
    <property type="evidence" value="ECO:0007669"/>
    <property type="project" value="UniProtKB-KW"/>
</dbReference>
<dbReference type="Gene3D" id="2.102.10.10">
    <property type="entry name" value="Rieske [2Fe-2S] iron-sulphur domain"/>
    <property type="match status" value="1"/>
</dbReference>
<name>A0A3M2MEY8_9ACTN</name>
<dbReference type="Pfam" id="PF00355">
    <property type="entry name" value="Rieske"/>
    <property type="match status" value="1"/>
</dbReference>
<organism evidence="7 8">
    <name type="scientific">Actinomadura harenae</name>
    <dbReference type="NCBI Taxonomy" id="2483351"/>
    <lineage>
        <taxon>Bacteria</taxon>
        <taxon>Bacillati</taxon>
        <taxon>Actinomycetota</taxon>
        <taxon>Actinomycetes</taxon>
        <taxon>Streptosporangiales</taxon>
        <taxon>Thermomonosporaceae</taxon>
        <taxon>Actinomadura</taxon>
    </lineage>
</organism>
<dbReference type="GO" id="GO:0004497">
    <property type="term" value="F:monooxygenase activity"/>
    <property type="evidence" value="ECO:0007669"/>
    <property type="project" value="UniProtKB-ARBA"/>
</dbReference>
<evidence type="ECO:0000256" key="1">
    <source>
        <dbReference type="ARBA" id="ARBA00022714"/>
    </source>
</evidence>
<dbReference type="InterPro" id="IPR036922">
    <property type="entry name" value="Rieske_2Fe-2S_sf"/>
</dbReference>
<evidence type="ECO:0000256" key="4">
    <source>
        <dbReference type="ARBA" id="ARBA00023014"/>
    </source>
</evidence>
<gene>
    <name evidence="7" type="ORF">EBO15_02760</name>
</gene>
<keyword evidence="1" id="KW-0001">2Fe-2S</keyword>
<dbReference type="GO" id="GO:0016705">
    <property type="term" value="F:oxidoreductase activity, acting on paired donors, with incorporation or reduction of molecular oxygen"/>
    <property type="evidence" value="ECO:0007669"/>
    <property type="project" value="UniProtKB-ARBA"/>
</dbReference>
<keyword evidence="8" id="KW-1185">Reference proteome</keyword>
<evidence type="ECO:0000259" key="6">
    <source>
        <dbReference type="PROSITE" id="PS51296"/>
    </source>
</evidence>
<dbReference type="InterPro" id="IPR017941">
    <property type="entry name" value="Rieske_2Fe-2S"/>
</dbReference>
<dbReference type="EMBL" id="RFFG01000003">
    <property type="protein sequence ID" value="RMI47443.1"/>
    <property type="molecule type" value="Genomic_DNA"/>
</dbReference>
<evidence type="ECO:0000256" key="3">
    <source>
        <dbReference type="ARBA" id="ARBA00023004"/>
    </source>
</evidence>
<feature type="domain" description="Rieske" evidence="6">
    <location>
        <begin position="3"/>
        <end position="64"/>
    </location>
</feature>
<protein>
    <recommendedName>
        <fullName evidence="6">Rieske domain-containing protein</fullName>
    </recommendedName>
</protein>
<keyword evidence="3" id="KW-0408">Iron</keyword>
<dbReference type="SUPFAM" id="SSF50022">
    <property type="entry name" value="ISP domain"/>
    <property type="match status" value="1"/>
</dbReference>
<reference evidence="7 8" key="1">
    <citation type="submission" date="2018-10" db="EMBL/GenBank/DDBJ databases">
        <title>Isolation from soil.</title>
        <authorList>
            <person name="Hu J."/>
        </authorList>
    </citation>
    <scope>NUCLEOTIDE SEQUENCE [LARGE SCALE GENOMIC DNA]</scope>
    <source>
        <strain evidence="7 8">NEAU-Ht49</strain>
    </source>
</reference>
<keyword evidence="2" id="KW-0479">Metal-binding</keyword>
<feature type="region of interest" description="Disordered" evidence="5">
    <location>
        <begin position="115"/>
        <end position="158"/>
    </location>
</feature>
<keyword evidence="4" id="KW-0411">Iron-sulfur</keyword>
<evidence type="ECO:0000313" key="8">
    <source>
        <dbReference type="Proteomes" id="UP000282674"/>
    </source>
</evidence>
<dbReference type="AlphaFoldDB" id="A0A3M2MEY8"/>
<proteinExistence type="predicted"/>
<evidence type="ECO:0000256" key="2">
    <source>
        <dbReference type="ARBA" id="ARBA00022723"/>
    </source>
</evidence>
<comment type="caution">
    <text evidence="7">The sequence shown here is derived from an EMBL/GenBank/DDBJ whole genome shotgun (WGS) entry which is preliminary data.</text>
</comment>
<sequence length="158" mass="16837">MSRIVVMDLRVHNTVLAGHDRYFLLVGQDERSHLVRDWCPHRGGPLSLSRLTPDGRRLTCPWHGTKVGVAAVRRTGVPMVRSGDEAIVLLPDTPDDVPVTLVQKRILANLPPEAADLPSGAADLPSGAADLPSGAADLPPGAAEPCPPQAVEPCEVQR</sequence>
<evidence type="ECO:0000256" key="5">
    <source>
        <dbReference type="SAM" id="MobiDB-lite"/>
    </source>
</evidence>
<dbReference type="PROSITE" id="PS51296">
    <property type="entry name" value="RIESKE"/>
    <property type="match status" value="1"/>
</dbReference>
<dbReference type="Proteomes" id="UP000282674">
    <property type="component" value="Unassembled WGS sequence"/>
</dbReference>
<accession>A0A3M2MEY8</accession>
<dbReference type="OrthoDB" id="147178at2"/>
<dbReference type="RefSeq" id="WP_122192676.1">
    <property type="nucleotide sequence ID" value="NZ_JBHSKC010000002.1"/>
</dbReference>